<protein>
    <submittedName>
        <fullName evidence="2">Uncharacterized protein</fullName>
    </submittedName>
</protein>
<dbReference type="EMBL" id="BMXE01000002">
    <property type="protein sequence ID" value="GHB24392.1"/>
    <property type="molecule type" value="Genomic_DNA"/>
</dbReference>
<organism evidence="2 3">
    <name type="scientific">Pseudovibrio japonicus</name>
    <dbReference type="NCBI Taxonomy" id="366534"/>
    <lineage>
        <taxon>Bacteria</taxon>
        <taxon>Pseudomonadati</taxon>
        <taxon>Pseudomonadota</taxon>
        <taxon>Alphaproteobacteria</taxon>
        <taxon>Hyphomicrobiales</taxon>
        <taxon>Stappiaceae</taxon>
        <taxon>Pseudovibrio</taxon>
    </lineage>
</organism>
<name>A0ABQ3E5X1_9HYPH</name>
<sequence>MKRQTNRHKALLAAGLLVAGSTAVTQTTAAQPTDVTGMLRFESGAEIPKGHIKIFLRDPESQPKMRELVAKTQVKSIGKFKSLTFSVTLPPNMSASPTQQIVARLERADGWLLARGSAKLKNDEAVDITLYTAMHQ</sequence>
<feature type="chain" id="PRO_5045668688" evidence="1">
    <location>
        <begin position="30"/>
        <end position="136"/>
    </location>
</feature>
<evidence type="ECO:0000256" key="1">
    <source>
        <dbReference type="SAM" id="SignalP"/>
    </source>
</evidence>
<reference evidence="3" key="1">
    <citation type="journal article" date="2019" name="Int. J. Syst. Evol. Microbiol.">
        <title>The Global Catalogue of Microorganisms (GCM) 10K type strain sequencing project: providing services to taxonomists for standard genome sequencing and annotation.</title>
        <authorList>
            <consortium name="The Broad Institute Genomics Platform"/>
            <consortium name="The Broad Institute Genome Sequencing Center for Infectious Disease"/>
            <person name="Wu L."/>
            <person name="Ma J."/>
        </authorList>
    </citation>
    <scope>NUCLEOTIDE SEQUENCE [LARGE SCALE GENOMIC DNA]</scope>
    <source>
        <strain evidence="3">KCTC 12861</strain>
    </source>
</reference>
<keyword evidence="1" id="KW-0732">Signal</keyword>
<proteinExistence type="predicted"/>
<keyword evidence="3" id="KW-1185">Reference proteome</keyword>
<comment type="caution">
    <text evidence="2">The sequence shown here is derived from an EMBL/GenBank/DDBJ whole genome shotgun (WGS) entry which is preliminary data.</text>
</comment>
<gene>
    <name evidence="2" type="ORF">GCM10007094_10550</name>
</gene>
<feature type="signal peptide" evidence="1">
    <location>
        <begin position="1"/>
        <end position="29"/>
    </location>
</feature>
<evidence type="ECO:0000313" key="3">
    <source>
        <dbReference type="Proteomes" id="UP000637980"/>
    </source>
</evidence>
<dbReference type="RefSeq" id="WP_189435743.1">
    <property type="nucleotide sequence ID" value="NZ_BMXE01000002.1"/>
</dbReference>
<evidence type="ECO:0000313" key="2">
    <source>
        <dbReference type="EMBL" id="GHB24392.1"/>
    </source>
</evidence>
<dbReference type="Proteomes" id="UP000637980">
    <property type="component" value="Unassembled WGS sequence"/>
</dbReference>
<accession>A0ABQ3E5X1</accession>